<feature type="region of interest" description="Disordered" evidence="1">
    <location>
        <begin position="19"/>
        <end position="42"/>
    </location>
</feature>
<organism evidence="2">
    <name type="scientific">marine sediment metagenome</name>
    <dbReference type="NCBI Taxonomy" id="412755"/>
    <lineage>
        <taxon>unclassified sequences</taxon>
        <taxon>metagenomes</taxon>
        <taxon>ecological metagenomes</taxon>
    </lineage>
</organism>
<protein>
    <submittedName>
        <fullName evidence="2">Uncharacterized protein</fullName>
    </submittedName>
</protein>
<accession>A0A0F9JCW4</accession>
<reference evidence="2" key="1">
    <citation type="journal article" date="2015" name="Nature">
        <title>Complex archaea that bridge the gap between prokaryotes and eukaryotes.</title>
        <authorList>
            <person name="Spang A."/>
            <person name="Saw J.H."/>
            <person name="Jorgensen S.L."/>
            <person name="Zaremba-Niedzwiedzka K."/>
            <person name="Martijn J."/>
            <person name="Lind A.E."/>
            <person name="van Eijk R."/>
            <person name="Schleper C."/>
            <person name="Guy L."/>
            <person name="Ettema T.J."/>
        </authorList>
    </citation>
    <scope>NUCLEOTIDE SEQUENCE</scope>
</reference>
<dbReference type="EMBL" id="LAZR01010356">
    <property type="protein sequence ID" value="KKM67398.1"/>
    <property type="molecule type" value="Genomic_DNA"/>
</dbReference>
<proteinExistence type="predicted"/>
<evidence type="ECO:0000313" key="2">
    <source>
        <dbReference type="EMBL" id="KKM67398.1"/>
    </source>
</evidence>
<gene>
    <name evidence="2" type="ORF">LCGC14_1471550</name>
</gene>
<feature type="non-terminal residue" evidence="2">
    <location>
        <position position="1"/>
    </location>
</feature>
<comment type="caution">
    <text evidence="2">The sequence shown here is derived from an EMBL/GenBank/DDBJ whole genome shotgun (WGS) entry which is preliminary data.</text>
</comment>
<evidence type="ECO:0000256" key="1">
    <source>
        <dbReference type="SAM" id="MobiDB-lite"/>
    </source>
</evidence>
<sequence length="563" mass="64717">QIEDLVRISDSVFKNEKEVQRTSDGRVKRDSNSGRISTKDKDDSFSNIKKQWDYWLNYFYGYRSEVEGLSKAKRLTEDEKTEKEKIEQLLFDLRAKFEKGDIEIDEYVSKSDKLGRQIVELGGSLSAGKIGRGLLKFVQLKAMGWNAFSGFTNMGFGWVANVMEANFALIYDKKDLAWATKKVFNSVLKNYTFNLVETNDAKKIRNLANRLDILSETSNEIYQRTYKSSAKKPFAWLRPFNIQNRTEYFNQTPIMLAIMHNTFFDTTKGKVMAYECFNEDGRWNEEDFGPKPKEAVGKLQTKMAEAIARVHGNYNSEMPILANKKVWTTALKQFRTWMLEGVADRFQREIYSEALGITLYGRHRIGHGGFAFINWARPKDMEEGERLTFGDVAKNTGYTIIQLLRKLTFQNTKFEDKFTEGDAANLRKNLSELVIMGQVAGFILMLSALGGDDDDDKFTFWMKNYLLNLLARVQDDLTYYVSPISFERLTKQSIPAMSIVTDFAQLIDASIDTAMGKGRITRGIYTGEHKLFRAMNRNLPFFSKVQANVGAMKQVYGDIRFAK</sequence>
<dbReference type="AlphaFoldDB" id="A0A0F9JCW4"/>
<name>A0A0F9JCW4_9ZZZZ</name>